<dbReference type="Proteomes" id="UP000230392">
    <property type="component" value="Unassembled WGS sequence"/>
</dbReference>
<keyword evidence="2" id="KW-1277">Toxin-antitoxin system</keyword>
<dbReference type="EMBL" id="PCRF01000049">
    <property type="protein sequence ID" value="PIP16622.1"/>
    <property type="molecule type" value="Genomic_DNA"/>
</dbReference>
<organism evidence="3 4">
    <name type="scientific">bacterium (Candidatus Ratteibacteria) CG23_combo_of_CG06-09_8_20_14_all_48_7</name>
    <dbReference type="NCBI Taxonomy" id="2014292"/>
    <lineage>
        <taxon>Bacteria</taxon>
        <taxon>Candidatus Ratteibacteria</taxon>
    </lineage>
</organism>
<dbReference type="SUPFAM" id="SSF143011">
    <property type="entry name" value="RelE-like"/>
    <property type="match status" value="1"/>
</dbReference>
<protein>
    <recommendedName>
        <fullName evidence="5">Type II toxin-antitoxin system mRNA interferase toxin, RelE/StbE family</fullName>
    </recommendedName>
</protein>
<comment type="caution">
    <text evidence="3">The sequence shown here is derived from an EMBL/GenBank/DDBJ whole genome shotgun (WGS) entry which is preliminary data.</text>
</comment>
<proteinExistence type="inferred from homology"/>
<dbReference type="PANTHER" id="PTHR35601:SF1">
    <property type="entry name" value="TOXIN RELE"/>
    <property type="match status" value="1"/>
</dbReference>
<sequence>MKSADFQIKFDTRAARDLRKLRQKSAVIIPSLIRTINSLPTDPYQGKPLKGNKRGCYSCRVGDYRIIYEIYPTEKIIHIIRIGNRKEVYR</sequence>
<dbReference type="NCBIfam" id="TIGR02385">
    <property type="entry name" value="RelE_StbE"/>
    <property type="match status" value="1"/>
</dbReference>
<reference evidence="3 4" key="1">
    <citation type="submission" date="2017-09" db="EMBL/GenBank/DDBJ databases">
        <title>Depth-based differentiation of microbial function through sediment-hosted aquifers and enrichment of novel symbionts in the deep terrestrial subsurface.</title>
        <authorList>
            <person name="Probst A.J."/>
            <person name="Ladd B."/>
            <person name="Jarett J.K."/>
            <person name="Geller-Mcgrath D.E."/>
            <person name="Sieber C.M."/>
            <person name="Emerson J.B."/>
            <person name="Anantharaman K."/>
            <person name="Thomas B.C."/>
            <person name="Malmstrom R."/>
            <person name="Stieglmeier M."/>
            <person name="Klingl A."/>
            <person name="Woyke T."/>
            <person name="Ryan C.M."/>
            <person name="Banfield J.F."/>
        </authorList>
    </citation>
    <scope>NUCLEOTIDE SEQUENCE [LARGE SCALE GENOMIC DNA]</scope>
    <source>
        <strain evidence="3">CG23_combo_of_CG06-09_8_20_14_all_48_7</strain>
    </source>
</reference>
<dbReference type="InterPro" id="IPR007712">
    <property type="entry name" value="RelE/ParE_toxin"/>
</dbReference>
<dbReference type="Pfam" id="PF05016">
    <property type="entry name" value="ParE_toxin"/>
    <property type="match status" value="1"/>
</dbReference>
<dbReference type="Gene3D" id="3.30.2310.20">
    <property type="entry name" value="RelE-like"/>
    <property type="match status" value="1"/>
</dbReference>
<evidence type="ECO:0008006" key="5">
    <source>
        <dbReference type="Google" id="ProtNLM"/>
    </source>
</evidence>
<evidence type="ECO:0000256" key="1">
    <source>
        <dbReference type="ARBA" id="ARBA00006226"/>
    </source>
</evidence>
<evidence type="ECO:0000313" key="4">
    <source>
        <dbReference type="Proteomes" id="UP000230392"/>
    </source>
</evidence>
<dbReference type="InterPro" id="IPR035093">
    <property type="entry name" value="RelE/ParE_toxin_dom_sf"/>
</dbReference>
<dbReference type="PANTHER" id="PTHR35601">
    <property type="entry name" value="TOXIN RELE"/>
    <property type="match status" value="1"/>
</dbReference>
<accession>A0A2G9YBS0</accession>
<comment type="similarity">
    <text evidence="1">Belongs to the RelE toxin family.</text>
</comment>
<gene>
    <name evidence="3" type="ORF">COX46_01115</name>
</gene>
<evidence type="ECO:0000256" key="2">
    <source>
        <dbReference type="ARBA" id="ARBA00022649"/>
    </source>
</evidence>
<evidence type="ECO:0000313" key="3">
    <source>
        <dbReference type="EMBL" id="PIP16622.1"/>
    </source>
</evidence>
<dbReference type="AlphaFoldDB" id="A0A2G9YBS0"/>
<name>A0A2G9YBS0_9BACT</name>